<dbReference type="Proteomes" id="UP000245622">
    <property type="component" value="Chromosome 1"/>
</dbReference>
<accession>A0A1V1HZX5</accession>
<dbReference type="InterPro" id="IPR015424">
    <property type="entry name" value="PyrdxlP-dep_Trfase"/>
</dbReference>
<evidence type="ECO:0000313" key="8">
    <source>
        <dbReference type="Proteomes" id="UP000245622"/>
    </source>
</evidence>
<dbReference type="AlphaFoldDB" id="A0A1V1HZX5"/>
<comment type="cofactor">
    <cofactor evidence="1 5">
        <name>pyridoxal 5'-phosphate</name>
        <dbReference type="ChEBI" id="CHEBI:597326"/>
    </cofactor>
</comment>
<evidence type="ECO:0000259" key="6">
    <source>
        <dbReference type="Pfam" id="PF00266"/>
    </source>
</evidence>
<protein>
    <submittedName>
        <fullName evidence="7">Cysteine desulfurase</fullName>
    </submittedName>
</protein>
<gene>
    <name evidence="7" type="ORF">CRIB_676</name>
</gene>
<dbReference type="EMBL" id="LN555523">
    <property type="protein sequence ID" value="CED93429.1"/>
    <property type="molecule type" value="Genomic_DNA"/>
</dbReference>
<dbReference type="KEGG" id="ril:CRIB_676"/>
<evidence type="ECO:0000256" key="1">
    <source>
        <dbReference type="ARBA" id="ARBA00001933"/>
    </source>
</evidence>
<comment type="similarity">
    <text evidence="2">Belongs to the class-V pyridoxal-phosphate-dependent aminotransferase family. Csd subfamily.</text>
</comment>
<evidence type="ECO:0000313" key="7">
    <source>
        <dbReference type="EMBL" id="CED93429.1"/>
    </source>
</evidence>
<evidence type="ECO:0000256" key="3">
    <source>
        <dbReference type="ARBA" id="ARBA00022898"/>
    </source>
</evidence>
<dbReference type="Gene3D" id="3.40.640.10">
    <property type="entry name" value="Type I PLP-dependent aspartate aminotransferase-like (Major domain)"/>
    <property type="match status" value="1"/>
</dbReference>
<sequence length="440" mass="49829">MQNLNNKKYTRAEKNSDYRKMFLGVDIKFKLENGKKVIPIGFDNGATTPALKCVFDEVYNDLLVYGSIGRGQGPKGELSTRKYEESRERVLKFFNLQDNDTHTVVYTKTTTESLNILANILIKNKNDKVLTTRMEHHANDLPWRKNAIVEYIDVDELGRINIEDIENKLKKENGNIKIVSVTGASNVTGYINPIHEIARLAHKYGAIIVVDGAQLVAHKEVDMKGKDPTEQIDFLVFSGHKTYAPFGSGVIVGLVKDLDVEEPFVKGGGCVDYVFDDKVIWSEPPSLHEAGSPNFIGTMAMVRALEELKNIGFENIYNHERKIKDYLMEEMKKIDNVIIYGDTENTEDRLGVISFNIKNKDCYEVADKFAKENAVSLRAGKFCAHPYVARLLKVSNNYEEYKKNLDDADFGMIRLSIGLYNTMEEAKIFIDELKKIAVDA</sequence>
<dbReference type="PANTHER" id="PTHR43586:SF8">
    <property type="entry name" value="CYSTEINE DESULFURASE 1, CHLOROPLASTIC"/>
    <property type="match status" value="1"/>
</dbReference>
<dbReference type="GO" id="GO:0031071">
    <property type="term" value="F:cysteine desulfurase activity"/>
    <property type="evidence" value="ECO:0007669"/>
    <property type="project" value="UniProtKB-EC"/>
</dbReference>
<evidence type="ECO:0000256" key="5">
    <source>
        <dbReference type="RuleBase" id="RU004504"/>
    </source>
</evidence>
<reference evidence="7 8" key="1">
    <citation type="submission" date="2014-04" db="EMBL/GenBank/DDBJ databases">
        <authorList>
            <person name="Hornung B.V."/>
        </authorList>
    </citation>
    <scope>NUCLEOTIDE SEQUENCE [LARGE SCALE GENOMIC DNA]</scope>
    <source>
        <strain evidence="7 8">CRIB</strain>
    </source>
</reference>
<dbReference type="GeneID" id="82204857"/>
<dbReference type="InterPro" id="IPR015421">
    <property type="entry name" value="PyrdxlP-dep_Trfase_major"/>
</dbReference>
<dbReference type="SUPFAM" id="SSF53383">
    <property type="entry name" value="PLP-dependent transferases"/>
    <property type="match status" value="1"/>
</dbReference>
<keyword evidence="3" id="KW-0663">Pyridoxal phosphate</keyword>
<dbReference type="PANTHER" id="PTHR43586">
    <property type="entry name" value="CYSTEINE DESULFURASE"/>
    <property type="match status" value="1"/>
</dbReference>
<evidence type="ECO:0000256" key="2">
    <source>
        <dbReference type="ARBA" id="ARBA00010447"/>
    </source>
</evidence>
<feature type="domain" description="Aminotransferase class V" evidence="6">
    <location>
        <begin position="42"/>
        <end position="428"/>
    </location>
</feature>
<proteinExistence type="inferred from homology"/>
<evidence type="ECO:0000256" key="4">
    <source>
        <dbReference type="ARBA" id="ARBA00050776"/>
    </source>
</evidence>
<dbReference type="Pfam" id="PF00266">
    <property type="entry name" value="Aminotran_5"/>
    <property type="match status" value="1"/>
</dbReference>
<dbReference type="InterPro" id="IPR000192">
    <property type="entry name" value="Aminotrans_V_dom"/>
</dbReference>
<dbReference type="Gene3D" id="3.90.1150.10">
    <property type="entry name" value="Aspartate Aminotransferase, domain 1"/>
    <property type="match status" value="1"/>
</dbReference>
<dbReference type="InterPro" id="IPR020578">
    <property type="entry name" value="Aminotrans_V_PyrdxlP_BS"/>
</dbReference>
<keyword evidence="8" id="KW-1185">Reference proteome</keyword>
<dbReference type="PROSITE" id="PS00595">
    <property type="entry name" value="AA_TRANSFER_CLASS_5"/>
    <property type="match status" value="1"/>
</dbReference>
<dbReference type="InterPro" id="IPR015422">
    <property type="entry name" value="PyrdxlP-dep_Trfase_small"/>
</dbReference>
<dbReference type="RefSeq" id="WP_243633567.1">
    <property type="nucleotide sequence ID" value="NZ_CAJUCR010000001.1"/>
</dbReference>
<name>A0A1V1HZX5_9FIRM</name>
<comment type="catalytic activity">
    <reaction evidence="4">
        <text>(sulfur carrier)-H + L-cysteine = (sulfur carrier)-SH + L-alanine</text>
        <dbReference type="Rhea" id="RHEA:43892"/>
        <dbReference type="Rhea" id="RHEA-COMP:14737"/>
        <dbReference type="Rhea" id="RHEA-COMP:14739"/>
        <dbReference type="ChEBI" id="CHEBI:29917"/>
        <dbReference type="ChEBI" id="CHEBI:35235"/>
        <dbReference type="ChEBI" id="CHEBI:57972"/>
        <dbReference type="ChEBI" id="CHEBI:64428"/>
        <dbReference type="EC" id="2.8.1.7"/>
    </reaction>
</comment>
<organism evidence="7 8">
    <name type="scientific">Romboutsia ilealis</name>
    <dbReference type="NCBI Taxonomy" id="1115758"/>
    <lineage>
        <taxon>Bacteria</taxon>
        <taxon>Bacillati</taxon>
        <taxon>Bacillota</taxon>
        <taxon>Clostridia</taxon>
        <taxon>Peptostreptococcales</taxon>
        <taxon>Peptostreptococcaceae</taxon>
        <taxon>Romboutsia</taxon>
    </lineage>
</organism>